<name>A0A7S4UIT5_GUITH</name>
<organism evidence="2">
    <name type="scientific">Guillardia theta</name>
    <name type="common">Cryptophyte</name>
    <name type="synonym">Cryptomonas phi</name>
    <dbReference type="NCBI Taxonomy" id="55529"/>
    <lineage>
        <taxon>Eukaryota</taxon>
        <taxon>Cryptophyceae</taxon>
        <taxon>Pyrenomonadales</taxon>
        <taxon>Geminigeraceae</taxon>
        <taxon>Guillardia</taxon>
    </lineage>
</organism>
<feature type="region of interest" description="Disordered" evidence="1">
    <location>
        <begin position="60"/>
        <end position="103"/>
    </location>
</feature>
<sequence length="138" mass="15287">MGSYLVLTCSTQSKAPPPLCVCIENFSTPSIMQPSNHFQDPFDALALPSGLDEDLAQLPSELLPQLPPSRRSKDFDAPVSPTNTLPAPYSSSSRQELRDHQLSPTMQKQLRALEHCIKLLTSKERPRIKNTAGVWVTM</sequence>
<evidence type="ECO:0000256" key="1">
    <source>
        <dbReference type="SAM" id="MobiDB-lite"/>
    </source>
</evidence>
<dbReference type="EMBL" id="HBKN01036218">
    <property type="protein sequence ID" value="CAE2322611.1"/>
    <property type="molecule type" value="Transcribed_RNA"/>
</dbReference>
<reference evidence="2" key="1">
    <citation type="submission" date="2021-01" db="EMBL/GenBank/DDBJ databases">
        <authorList>
            <person name="Corre E."/>
            <person name="Pelletier E."/>
            <person name="Niang G."/>
            <person name="Scheremetjew M."/>
            <person name="Finn R."/>
            <person name="Kale V."/>
            <person name="Holt S."/>
            <person name="Cochrane G."/>
            <person name="Meng A."/>
            <person name="Brown T."/>
            <person name="Cohen L."/>
        </authorList>
    </citation>
    <scope>NUCLEOTIDE SEQUENCE</scope>
    <source>
        <strain evidence="2">CCMP 2712</strain>
    </source>
</reference>
<dbReference type="AlphaFoldDB" id="A0A7S4UIT5"/>
<feature type="compositionally biased region" description="Polar residues" evidence="1">
    <location>
        <begin position="80"/>
        <end position="94"/>
    </location>
</feature>
<evidence type="ECO:0000313" key="2">
    <source>
        <dbReference type="EMBL" id="CAE2322611.1"/>
    </source>
</evidence>
<protein>
    <submittedName>
        <fullName evidence="2">Uncharacterized protein</fullName>
    </submittedName>
</protein>
<gene>
    <name evidence="2" type="ORF">GTHE00462_LOCUS28280</name>
</gene>
<accession>A0A7S4UIT5</accession>
<proteinExistence type="predicted"/>